<organism evidence="1 2">
    <name type="scientific">Alloacidobacterium dinghuense</name>
    <dbReference type="NCBI Taxonomy" id="2763107"/>
    <lineage>
        <taxon>Bacteria</taxon>
        <taxon>Pseudomonadati</taxon>
        <taxon>Acidobacteriota</taxon>
        <taxon>Terriglobia</taxon>
        <taxon>Terriglobales</taxon>
        <taxon>Acidobacteriaceae</taxon>
        <taxon>Alloacidobacterium</taxon>
    </lineage>
</organism>
<dbReference type="EMBL" id="CP060394">
    <property type="protein sequence ID" value="QNI34518.1"/>
    <property type="molecule type" value="Genomic_DNA"/>
</dbReference>
<evidence type="ECO:0000313" key="1">
    <source>
        <dbReference type="EMBL" id="QNI34518.1"/>
    </source>
</evidence>
<evidence type="ECO:0000313" key="2">
    <source>
        <dbReference type="Proteomes" id="UP000515312"/>
    </source>
</evidence>
<sequence length="64" mass="6727">MLLAGFALLAGVVLGIFASHIFGSTVTTEIKTYIEKLLQGIETRISEKIAGVEQAVTGAAKVIH</sequence>
<dbReference type="KEGG" id="adin:H7849_11845"/>
<name>A0A7G8BPP8_9BACT</name>
<proteinExistence type="predicted"/>
<gene>
    <name evidence="1" type="ORF">H7849_11845</name>
</gene>
<dbReference type="Proteomes" id="UP000515312">
    <property type="component" value="Chromosome"/>
</dbReference>
<dbReference type="RefSeq" id="WP_186746743.1">
    <property type="nucleotide sequence ID" value="NZ_CP060394.1"/>
</dbReference>
<keyword evidence="2" id="KW-1185">Reference proteome</keyword>
<reference evidence="1 2" key="1">
    <citation type="submission" date="2020-08" db="EMBL/GenBank/DDBJ databases">
        <title>Edaphobacter telluris sp. nov. and Acidobacterium dinghuensis sp. nov., two acidobacteria isolated from forest soil.</title>
        <authorList>
            <person name="Fu J."/>
            <person name="Qiu L."/>
        </authorList>
    </citation>
    <scope>NUCLEOTIDE SEQUENCE [LARGE SCALE GENOMIC DNA]</scope>
    <source>
        <strain evidence="1">4Y35</strain>
    </source>
</reference>
<accession>A0A7G8BPP8</accession>
<protein>
    <submittedName>
        <fullName evidence="1">Uncharacterized protein</fullName>
    </submittedName>
</protein>
<dbReference type="AlphaFoldDB" id="A0A7G8BPP8"/>